<dbReference type="PANTHER" id="PTHR35332:SF2">
    <property type="entry name" value="REGULATION OF ENOLASE PROTEIN 1"/>
    <property type="match status" value="1"/>
</dbReference>
<dbReference type="Gene3D" id="2.60.120.200">
    <property type="match status" value="1"/>
</dbReference>
<keyword evidence="2" id="KW-1185">Reference proteome</keyword>
<dbReference type="InterPro" id="IPR009784">
    <property type="entry name" value="DUF1349"/>
</dbReference>
<sequence>MTSLTVPGLPFPLVPEGSPPCAAEVSPDGSLRLTGRGGTDLFADPAGSTDPLPDAGRLTGVPPAGDFTLSARVGVDFTDVYDAGALLLHASERRWAKLAFEFSPQQRPTAVTVVTRGTSDDCNSFETDERALWLRITRAGAAWAFHAATGEDAPWRLLRYFSLGEHGERDGAEPVSVGFLAQSPLGKGCTAGFTGITFAPGAPGDLRDGS</sequence>
<protein>
    <submittedName>
        <fullName evidence="1">DUF1349 domain-containing protein</fullName>
    </submittedName>
</protein>
<accession>A0ABQ7FFZ1</accession>
<gene>
    <name evidence="1" type="ORF">GCU69_23220</name>
</gene>
<comment type="caution">
    <text evidence="1">The sequence shown here is derived from an EMBL/GenBank/DDBJ whole genome shotgun (WGS) entry which is preliminary data.</text>
</comment>
<evidence type="ECO:0000313" key="1">
    <source>
        <dbReference type="EMBL" id="KAF4406761.1"/>
    </source>
</evidence>
<dbReference type="PANTHER" id="PTHR35332">
    <property type="entry name" value="REGULATION OF ENOLASE PROTEIN 1"/>
    <property type="match status" value="1"/>
</dbReference>
<dbReference type="Proteomes" id="UP000621266">
    <property type="component" value="Unassembled WGS sequence"/>
</dbReference>
<dbReference type="RefSeq" id="WP_156207059.1">
    <property type="nucleotide sequence ID" value="NZ_WHPN01000351.1"/>
</dbReference>
<name>A0ABQ7FFZ1_9ACTN</name>
<evidence type="ECO:0000313" key="2">
    <source>
        <dbReference type="Proteomes" id="UP000621266"/>
    </source>
</evidence>
<reference evidence="1 2" key="1">
    <citation type="submission" date="2019-10" db="EMBL/GenBank/DDBJ databases">
        <title>Streptomyces tenebrisbrunneis sp.nov., an endogenous actinomycete isolated from of Lycium ruthenicum.</title>
        <authorList>
            <person name="Ma L."/>
        </authorList>
    </citation>
    <scope>NUCLEOTIDE SEQUENCE [LARGE SCALE GENOMIC DNA]</scope>
    <source>
        <strain evidence="1 2">TRM 66187</strain>
    </source>
</reference>
<organism evidence="1 2">
    <name type="scientific">Streptomyces lycii</name>
    <dbReference type="NCBI Taxonomy" id="2654337"/>
    <lineage>
        <taxon>Bacteria</taxon>
        <taxon>Bacillati</taxon>
        <taxon>Actinomycetota</taxon>
        <taxon>Actinomycetes</taxon>
        <taxon>Kitasatosporales</taxon>
        <taxon>Streptomycetaceae</taxon>
        <taxon>Streptomyces</taxon>
    </lineage>
</organism>
<dbReference type="Pfam" id="PF07081">
    <property type="entry name" value="DUF1349"/>
    <property type="match status" value="1"/>
</dbReference>
<proteinExistence type="predicted"/>
<dbReference type="EMBL" id="WHPN01000351">
    <property type="protein sequence ID" value="KAF4406761.1"/>
    <property type="molecule type" value="Genomic_DNA"/>
</dbReference>
<dbReference type="SUPFAM" id="SSF49899">
    <property type="entry name" value="Concanavalin A-like lectins/glucanases"/>
    <property type="match status" value="1"/>
</dbReference>
<dbReference type="InterPro" id="IPR013320">
    <property type="entry name" value="ConA-like_dom_sf"/>
</dbReference>